<protein>
    <recommendedName>
        <fullName evidence="4">Cation/multidrug efflux pump</fullName>
    </recommendedName>
</protein>
<dbReference type="EMBL" id="CP135443">
    <property type="protein sequence ID" value="WRY34652.1"/>
    <property type="molecule type" value="Genomic_DNA"/>
</dbReference>
<keyword evidence="1" id="KW-1133">Transmembrane helix</keyword>
<name>A0ABZ1E0R6_9RHOB</name>
<evidence type="ECO:0000313" key="3">
    <source>
        <dbReference type="Proteomes" id="UP001623290"/>
    </source>
</evidence>
<evidence type="ECO:0000256" key="1">
    <source>
        <dbReference type="SAM" id="Phobius"/>
    </source>
</evidence>
<proteinExistence type="predicted"/>
<gene>
    <name evidence="2" type="ORF">RPE78_04985</name>
</gene>
<keyword evidence="3" id="KW-1185">Reference proteome</keyword>
<sequence>MRAFLSFAVIGFGVLCLIYWLVSLYARSRVREGLERAADGQLDPEAYIAEGLRDYARSLRKRLLVLVFLVPVGVVICIVYLMNYT</sequence>
<feature type="transmembrane region" description="Helical" evidence="1">
    <location>
        <begin position="63"/>
        <end position="82"/>
    </location>
</feature>
<keyword evidence="1" id="KW-0472">Membrane</keyword>
<keyword evidence="1" id="KW-0812">Transmembrane</keyword>
<reference evidence="2 3" key="1">
    <citation type="submission" date="2023-09" db="EMBL/GenBank/DDBJ databases">
        <title>Thioclava shenzhenensis sp. nov., a multidrug resistant bacteria-antagonizing species isolated from coastal seawater.</title>
        <authorList>
            <person name="Long M."/>
        </authorList>
    </citation>
    <scope>NUCLEOTIDE SEQUENCE [LARGE SCALE GENOMIC DNA]</scope>
    <source>
        <strain evidence="2 3">FTW29</strain>
    </source>
</reference>
<organism evidence="2 3">
    <name type="scientific">Thioclava litoralis</name>
    <dbReference type="NCBI Taxonomy" id="3076557"/>
    <lineage>
        <taxon>Bacteria</taxon>
        <taxon>Pseudomonadati</taxon>
        <taxon>Pseudomonadota</taxon>
        <taxon>Alphaproteobacteria</taxon>
        <taxon>Rhodobacterales</taxon>
        <taxon>Paracoccaceae</taxon>
        <taxon>Thioclava</taxon>
    </lineage>
</organism>
<dbReference type="RefSeq" id="WP_406721396.1">
    <property type="nucleotide sequence ID" value="NZ_CP135443.1"/>
</dbReference>
<evidence type="ECO:0000313" key="2">
    <source>
        <dbReference type="EMBL" id="WRY34652.1"/>
    </source>
</evidence>
<evidence type="ECO:0008006" key="4">
    <source>
        <dbReference type="Google" id="ProtNLM"/>
    </source>
</evidence>
<feature type="transmembrane region" description="Helical" evidence="1">
    <location>
        <begin position="6"/>
        <end position="26"/>
    </location>
</feature>
<dbReference type="Proteomes" id="UP001623290">
    <property type="component" value="Chromosome"/>
</dbReference>
<accession>A0ABZ1E0R6</accession>